<feature type="transmembrane region" description="Helical" evidence="6">
    <location>
        <begin position="121"/>
        <end position="143"/>
    </location>
</feature>
<evidence type="ECO:0000256" key="1">
    <source>
        <dbReference type="ARBA" id="ARBA00004651"/>
    </source>
</evidence>
<dbReference type="GO" id="GO:0005886">
    <property type="term" value="C:plasma membrane"/>
    <property type="evidence" value="ECO:0007669"/>
    <property type="project" value="UniProtKB-SubCell"/>
</dbReference>
<protein>
    <submittedName>
        <fullName evidence="7">LysE family translocator</fullName>
    </submittedName>
</protein>
<evidence type="ECO:0000313" key="7">
    <source>
        <dbReference type="EMBL" id="QMT39604.1"/>
    </source>
</evidence>
<evidence type="ECO:0000256" key="3">
    <source>
        <dbReference type="ARBA" id="ARBA00022692"/>
    </source>
</evidence>
<feature type="transmembrane region" description="Helical" evidence="6">
    <location>
        <begin position="38"/>
        <end position="63"/>
    </location>
</feature>
<keyword evidence="3 6" id="KW-0812">Transmembrane</keyword>
<gene>
    <name evidence="7" type="ORF">H3L94_06875</name>
</gene>
<proteinExistence type="predicted"/>
<feature type="transmembrane region" description="Helical" evidence="6">
    <location>
        <begin position="187"/>
        <end position="212"/>
    </location>
</feature>
<dbReference type="KEGG" id="nsg:H3L94_06875"/>
<keyword evidence="5 6" id="KW-0472">Membrane</keyword>
<keyword evidence="2" id="KW-1003">Cell membrane</keyword>
<organism evidence="7 8">
    <name type="scientific">Neisseria shayeganii</name>
    <dbReference type="NCBI Taxonomy" id="607712"/>
    <lineage>
        <taxon>Bacteria</taxon>
        <taxon>Pseudomonadati</taxon>
        <taxon>Pseudomonadota</taxon>
        <taxon>Betaproteobacteria</taxon>
        <taxon>Neisseriales</taxon>
        <taxon>Neisseriaceae</taxon>
        <taxon>Neisseria</taxon>
    </lineage>
</organism>
<reference evidence="7 8" key="1">
    <citation type="submission" date="2020-07" db="EMBL/GenBank/DDBJ databases">
        <title>Genomic diversity of species in the Neisseriaceae family.</title>
        <authorList>
            <person name="Vincent A.T."/>
            <person name="Bernet E."/>
            <person name="Veyrier F.J."/>
        </authorList>
    </citation>
    <scope>NUCLEOTIDE SEQUENCE [LARGE SCALE GENOMIC DNA]</scope>
    <source>
        <strain evidence="7 8">DSM 22244</strain>
    </source>
</reference>
<evidence type="ECO:0000256" key="4">
    <source>
        <dbReference type="ARBA" id="ARBA00022989"/>
    </source>
</evidence>
<dbReference type="InterPro" id="IPR001123">
    <property type="entry name" value="LeuE-type"/>
</dbReference>
<comment type="subcellular location">
    <subcellularLocation>
        <location evidence="1">Cell membrane</location>
        <topology evidence="1">Multi-pass membrane protein</topology>
    </subcellularLocation>
</comment>
<dbReference type="AlphaFoldDB" id="A0A7D7RTW5"/>
<sequence length="213" mass="22426">MMSVLAAYAATVAVFLILPGPLSLVVMNGANRYGFKGALLSVAATNAASLVWIACAGLMLAGIGSISETLLTVLTGIGGLYLVYYGIRLWLDARQRQALKLQQAAELAPPPQSLGKMAGSAFWVGLASPKDILFFMTFLPPFIGRLDMGLLPGLLALTAVWCLLDYLILTAYGMGLAKLLTPKRERIAYACSGLLFVVLGLYAAAAGIRALAV</sequence>
<evidence type="ECO:0000256" key="2">
    <source>
        <dbReference type="ARBA" id="ARBA00022475"/>
    </source>
</evidence>
<dbReference type="RefSeq" id="WP_182121413.1">
    <property type="nucleotide sequence ID" value="NZ_CP059567.1"/>
</dbReference>
<dbReference type="PANTHER" id="PTHR30086:SF20">
    <property type="entry name" value="ARGININE EXPORTER PROTEIN ARGO-RELATED"/>
    <property type="match status" value="1"/>
</dbReference>
<feature type="transmembrane region" description="Helical" evidence="6">
    <location>
        <begin position="149"/>
        <end position="175"/>
    </location>
</feature>
<evidence type="ECO:0000313" key="8">
    <source>
        <dbReference type="Proteomes" id="UP000514752"/>
    </source>
</evidence>
<dbReference type="PANTHER" id="PTHR30086">
    <property type="entry name" value="ARGININE EXPORTER PROTEIN ARGO"/>
    <property type="match status" value="1"/>
</dbReference>
<dbReference type="Pfam" id="PF01810">
    <property type="entry name" value="LysE"/>
    <property type="match status" value="1"/>
</dbReference>
<name>A0A7D7RTW5_9NEIS</name>
<feature type="transmembrane region" description="Helical" evidence="6">
    <location>
        <begin position="6"/>
        <end position="26"/>
    </location>
</feature>
<dbReference type="EMBL" id="CP059567">
    <property type="protein sequence ID" value="QMT39604.1"/>
    <property type="molecule type" value="Genomic_DNA"/>
</dbReference>
<feature type="transmembrane region" description="Helical" evidence="6">
    <location>
        <begin position="69"/>
        <end position="91"/>
    </location>
</feature>
<evidence type="ECO:0000256" key="6">
    <source>
        <dbReference type="SAM" id="Phobius"/>
    </source>
</evidence>
<evidence type="ECO:0000256" key="5">
    <source>
        <dbReference type="ARBA" id="ARBA00023136"/>
    </source>
</evidence>
<accession>A0A7D7RTW5</accession>
<dbReference type="Proteomes" id="UP000514752">
    <property type="component" value="Chromosome"/>
</dbReference>
<dbReference type="GO" id="GO:0015171">
    <property type="term" value="F:amino acid transmembrane transporter activity"/>
    <property type="evidence" value="ECO:0007669"/>
    <property type="project" value="TreeGrafter"/>
</dbReference>
<keyword evidence="4 6" id="KW-1133">Transmembrane helix</keyword>